<keyword evidence="9" id="KW-1015">Disulfide bond</keyword>
<dbReference type="eggNOG" id="ENOG502QREH">
    <property type="taxonomic scope" value="Eukaryota"/>
</dbReference>
<dbReference type="VEuPathDB" id="TriTrypDB:Tb927.10.10770"/>
<evidence type="ECO:0000256" key="3">
    <source>
        <dbReference type="ARBA" id="ARBA00022475"/>
    </source>
</evidence>
<keyword evidence="10" id="KW-0278">Fertilization</keyword>
<dbReference type="OrthoDB" id="272303at2759"/>
<comment type="similarity">
    <text evidence="2">Belongs to the HAP2/GCS1 family.</text>
</comment>
<dbReference type="RefSeq" id="XP_823296.1">
    <property type="nucleotide sequence ID" value="XM_818203.1"/>
</dbReference>
<evidence type="ECO:0000256" key="9">
    <source>
        <dbReference type="ARBA" id="ARBA00023157"/>
    </source>
</evidence>
<keyword evidence="6" id="KW-1133">Transmembrane helix</keyword>
<evidence type="ECO:0000256" key="2">
    <source>
        <dbReference type="ARBA" id="ARBA00010929"/>
    </source>
</evidence>
<evidence type="ECO:0000256" key="1">
    <source>
        <dbReference type="ARBA" id="ARBA00004251"/>
    </source>
</evidence>
<feature type="chain" id="PRO_5004221787" description="Generative cell specific-1/HAP2 domain-containing protein" evidence="11">
    <location>
        <begin position="28"/>
        <end position="618"/>
    </location>
</feature>
<dbReference type="GO" id="GO:0008289">
    <property type="term" value="F:lipid binding"/>
    <property type="evidence" value="ECO:0007669"/>
    <property type="project" value="UniProtKB-KW"/>
</dbReference>
<dbReference type="InterPro" id="IPR040326">
    <property type="entry name" value="HAP2/GCS1"/>
</dbReference>
<dbReference type="Proteomes" id="UP000008524">
    <property type="component" value="Chromosome 10"/>
</dbReference>
<evidence type="ECO:0000313" key="13">
    <source>
        <dbReference type="EMBL" id="EAN78468.1"/>
    </source>
</evidence>
<sequence length="618" mass="67131">MPTETLSSVFVLVVLVTTSGLFPCTEAAFVASSSIEYCERSSNGEPFPCEKKMVVGLSVGSEQTIEAEEVVLLREAVDKTGDEKGKRVEFEPIRLVTTKSPVQYRYPIYYIRNFNAKPYEQRLRTSASSWCDDSSNPGSATCGVARDRRGDVIPYSQGFCCLCGACALSGICNPTSRSVGTCSVTGDTGMASCLRFSDLWYGGYTIGRGVVWYELQVKLSSGNNSTGGGSTGSKEFTMSLGPDKLTATSTEFGASARLIGDFAPPEMPLDLSGKMLFIPSEPRGHERVGAGYNEWIIVDTHLVSIRGTECNKVGVSYEGFATQGSRCDAYPGACLANQLEDYRDRDLEAETKGQQGKYMARFFAPFGFDPLANASAPAVAYQVTGTLSTMVTITISADKLNFVLSVSSGVIVGATVSGKVVHSYSRGSTITVTVLNTGDIEAQYTVVVGECTVNVQPMVAQTVYIPLQGSAQRRFTLIVQDSIEGEAKCNATLRNARGDVVDTRAISFGVKALKPSNGSQGGSTFENGRYSEEAKGESQCQQCSWFNLLCFLRHRCWWQPLVYVLPSVTLLMLLRRFLESQSRSRPRPQLHPDEHELRNTGAISSCHLPRAPYVNTVH</sequence>
<proteinExistence type="inferred from homology"/>
<dbReference type="PANTHER" id="PTHR31764:SF0">
    <property type="entry name" value="GENERATIVE CELL SPECIFIC-1_HAP2 DOMAIN-CONTAINING PROTEIN"/>
    <property type="match status" value="1"/>
</dbReference>
<accession>Q389Q2</accession>
<dbReference type="InterPro" id="IPR018928">
    <property type="entry name" value="HAP2/GCS1_dom"/>
</dbReference>
<organism evidence="13 14">
    <name type="scientific">Trypanosoma brucei brucei (strain 927/4 GUTat10.1)</name>
    <dbReference type="NCBI Taxonomy" id="185431"/>
    <lineage>
        <taxon>Eukaryota</taxon>
        <taxon>Discoba</taxon>
        <taxon>Euglenozoa</taxon>
        <taxon>Kinetoplastea</taxon>
        <taxon>Metakinetoplastina</taxon>
        <taxon>Trypanosomatida</taxon>
        <taxon>Trypanosomatidae</taxon>
        <taxon>Trypanosoma</taxon>
    </lineage>
</organism>
<gene>
    <name evidence="13" type="ORF">Tb10.406.0110</name>
</gene>
<dbReference type="OMA" id="YRYPLFY"/>
<dbReference type="KEGG" id="tbr:Tb10.406.0110"/>
<evidence type="ECO:0000256" key="4">
    <source>
        <dbReference type="ARBA" id="ARBA00022692"/>
    </source>
</evidence>
<dbReference type="GO" id="GO:0005886">
    <property type="term" value="C:plasma membrane"/>
    <property type="evidence" value="ECO:0007669"/>
    <property type="project" value="UniProtKB-SubCell"/>
</dbReference>
<evidence type="ECO:0000313" key="14">
    <source>
        <dbReference type="Proteomes" id="UP000008524"/>
    </source>
</evidence>
<comment type="subcellular location">
    <subcellularLocation>
        <location evidence="1">Cell membrane</location>
        <topology evidence="1">Single-pass type I membrane protein</topology>
    </subcellularLocation>
</comment>
<dbReference type="PaxDb" id="5691-EAN78468"/>
<evidence type="ECO:0000256" key="6">
    <source>
        <dbReference type="ARBA" id="ARBA00022989"/>
    </source>
</evidence>
<reference evidence="13 14" key="2">
    <citation type="journal article" date="2005" name="Science">
        <title>The genome of the African trypanosome Trypanosoma brucei.</title>
        <authorList>
            <person name="Berriman M."/>
            <person name="Ghedin E."/>
            <person name="Hertz-Fowler C."/>
            <person name="Blandin G."/>
            <person name="Renauld H."/>
            <person name="Bartholomeu D.C."/>
            <person name="Lennard N.J."/>
            <person name="Caler E."/>
            <person name="Hamlin N.E."/>
            <person name="Haas B."/>
            <person name="Bohme U."/>
            <person name="Hannick L."/>
            <person name="Aslett M.A."/>
            <person name="Shallom J."/>
            <person name="Marcello L."/>
            <person name="Hou L."/>
            <person name="Wickstead B."/>
            <person name="Alsmark U.C."/>
            <person name="Arrowsmith C."/>
            <person name="Atkin R.J."/>
            <person name="Barron A.J."/>
            <person name="Bringaud F."/>
            <person name="Brooks K."/>
            <person name="Carrington M."/>
            <person name="Cherevach I."/>
            <person name="Chillingworth T.J."/>
            <person name="Churcher C."/>
            <person name="Clark L.N."/>
            <person name="Corton C.H."/>
            <person name="Cronin A."/>
            <person name="Davies R.M."/>
            <person name="Doggett J."/>
            <person name="Djikeng A."/>
            <person name="Feldblyum T."/>
            <person name="Field M.C."/>
            <person name="Fraser A."/>
            <person name="Goodhead I."/>
            <person name="Hance Z."/>
            <person name="Harper D."/>
            <person name="Harris B.R."/>
            <person name="Hauser H."/>
            <person name="Hostetler J."/>
            <person name="Ivens A."/>
            <person name="Jagels K."/>
            <person name="Johnson D."/>
            <person name="Johnson J."/>
            <person name="Jones K."/>
            <person name="Kerhornou A.X."/>
            <person name="Koo H."/>
            <person name="Larke N."/>
            <person name="Landfear S."/>
            <person name="Larkin C."/>
            <person name="Leech V."/>
            <person name="Line A."/>
            <person name="Lord A."/>
            <person name="Macleod A."/>
            <person name="Mooney P.J."/>
            <person name="Moule S."/>
            <person name="Martin D.M."/>
            <person name="Morgan G.W."/>
            <person name="Mungall K."/>
            <person name="Norbertczak H."/>
            <person name="Ormond D."/>
            <person name="Pai G."/>
            <person name="Peacock C.S."/>
            <person name="Peterson J."/>
            <person name="Quail M.A."/>
            <person name="Rabbinowitsch E."/>
            <person name="Rajandream M.A."/>
            <person name="Reitter C."/>
            <person name="Salzberg S.L."/>
            <person name="Sanders M."/>
            <person name="Schobel S."/>
            <person name="Sharp S."/>
            <person name="Simmonds M."/>
            <person name="Simpson A.J."/>
            <person name="Tallon L."/>
            <person name="Turner C.M."/>
            <person name="Tait A."/>
            <person name="Tivey A.R."/>
            <person name="Van Aken S."/>
            <person name="Walker D."/>
            <person name="Wanless D."/>
            <person name="Wang S."/>
            <person name="White B."/>
            <person name="White O."/>
            <person name="Whitehead S."/>
            <person name="Woodward J."/>
            <person name="Wortman J."/>
            <person name="Adams M.D."/>
            <person name="Embley T.M."/>
            <person name="Gull K."/>
            <person name="Ullu E."/>
            <person name="Barry J.D."/>
            <person name="Fairlamb A.H."/>
            <person name="Opperdoes F."/>
            <person name="Barrell B.G."/>
            <person name="Donelson J.E."/>
            <person name="Hall N."/>
            <person name="Fraser C.M."/>
            <person name="Melville S.E."/>
            <person name="El-Sayed N.M."/>
        </authorList>
    </citation>
    <scope>NUCLEOTIDE SEQUENCE [LARGE SCALE GENOMIC DNA]</scope>
    <source>
        <strain evidence="13 14">927/4 GUTat10.1</strain>
    </source>
</reference>
<dbReference type="STRING" id="185431.Q389Q2"/>
<dbReference type="GO" id="GO:0007338">
    <property type="term" value="P:single fertilization"/>
    <property type="evidence" value="ECO:0007669"/>
    <property type="project" value="UniProtKB-KW"/>
</dbReference>
<keyword evidence="5 11" id="KW-0732">Signal</keyword>
<feature type="domain" description="Generative cell specific-1/HAP2" evidence="12">
    <location>
        <begin position="48"/>
        <end position="556"/>
    </location>
</feature>
<dbReference type="SMR" id="Q389Q2"/>
<reference evidence="13 14" key="1">
    <citation type="journal article" date="2005" name="Science">
        <title>Comparative genomics of trypanosomatid parasitic protozoa.</title>
        <authorList>
            <person name="El-Sayed N.M."/>
            <person name="Myler P.J."/>
            <person name="Blandin G."/>
            <person name="Berriman M."/>
            <person name="Crabtree J."/>
            <person name="Aggarwal G."/>
            <person name="Caler E."/>
            <person name="Renauld H."/>
            <person name="Worthey E.A."/>
            <person name="Hertz-Fowler C."/>
            <person name="Ghedin E."/>
            <person name="Peacock C."/>
            <person name="Bartholomeu D.C."/>
            <person name="Haas B.J."/>
            <person name="Tran A.N."/>
            <person name="Wortman J.R."/>
            <person name="Alsmark U.C."/>
            <person name="Angiuoli S."/>
            <person name="Anupama A."/>
            <person name="Badger J."/>
            <person name="Bringaud F."/>
            <person name="Cadag E."/>
            <person name="Carlton J.M."/>
            <person name="Cerqueira G.C."/>
            <person name="Creasy T."/>
            <person name="Delcher A.L."/>
            <person name="Djikeng A."/>
            <person name="Embley T.M."/>
            <person name="Hauser C."/>
            <person name="Ivens A.C."/>
            <person name="Kummerfeld S.K."/>
            <person name="Pereira-Leal J.B."/>
            <person name="Nilsson D."/>
            <person name="Peterson J."/>
            <person name="Salzberg S.L."/>
            <person name="Shallom J."/>
            <person name="Silva J.C."/>
            <person name="Sundaram J."/>
            <person name="Westenberger S."/>
            <person name="White O."/>
            <person name="Melville S.E."/>
            <person name="Donelson J.E."/>
            <person name="Andersson B."/>
            <person name="Stuart K.D."/>
            <person name="Hall N."/>
        </authorList>
    </citation>
    <scope>NUCLEOTIDE SEQUENCE [LARGE SCALE GENOMIC DNA]</scope>
    <source>
        <strain evidence="13 14">927/4 GUTat10.1</strain>
    </source>
</reference>
<dbReference type="GO" id="GO:0005783">
    <property type="term" value="C:endoplasmic reticulum"/>
    <property type="evidence" value="ECO:0000314"/>
    <property type="project" value="GeneDB"/>
</dbReference>
<dbReference type="AlphaFoldDB" id="Q389Q2"/>
<keyword evidence="4" id="KW-0812">Transmembrane</keyword>
<keyword evidence="3" id="KW-1003">Cell membrane</keyword>
<evidence type="ECO:0000256" key="11">
    <source>
        <dbReference type="SAM" id="SignalP"/>
    </source>
</evidence>
<dbReference type="GeneID" id="3661592"/>
<feature type="signal peptide" evidence="11">
    <location>
        <begin position="1"/>
        <end position="27"/>
    </location>
</feature>
<name>Q389Q2_TRYB2</name>
<keyword evidence="8" id="KW-0472">Membrane</keyword>
<evidence type="ECO:0000256" key="10">
    <source>
        <dbReference type="ARBA" id="ARBA00023279"/>
    </source>
</evidence>
<dbReference type="InParanoid" id="Q389Q2"/>
<dbReference type="Pfam" id="PF10699">
    <property type="entry name" value="HAP2-GCS1"/>
    <property type="match status" value="1"/>
</dbReference>
<dbReference type="GO" id="GO:0005737">
    <property type="term" value="C:cytoplasm"/>
    <property type="evidence" value="ECO:0006056"/>
    <property type="project" value="Others"/>
</dbReference>
<keyword evidence="14" id="KW-1185">Reference proteome</keyword>
<evidence type="ECO:0000256" key="5">
    <source>
        <dbReference type="ARBA" id="ARBA00022729"/>
    </source>
</evidence>
<evidence type="ECO:0000256" key="7">
    <source>
        <dbReference type="ARBA" id="ARBA00023121"/>
    </source>
</evidence>
<protein>
    <recommendedName>
        <fullName evidence="12">Generative cell specific-1/HAP2 domain-containing protein</fullName>
    </recommendedName>
</protein>
<dbReference type="EMBL" id="CM000208">
    <property type="protein sequence ID" value="EAN78468.1"/>
    <property type="molecule type" value="Genomic_DNA"/>
</dbReference>
<keyword evidence="7" id="KW-0446">Lipid-binding</keyword>
<evidence type="ECO:0000259" key="12">
    <source>
        <dbReference type="Pfam" id="PF10699"/>
    </source>
</evidence>
<evidence type="ECO:0000256" key="8">
    <source>
        <dbReference type="ARBA" id="ARBA00023136"/>
    </source>
</evidence>
<dbReference type="PANTHER" id="PTHR31764">
    <property type="entry name" value="PROTEIN HAPLESS 2"/>
    <property type="match status" value="1"/>
</dbReference>